<dbReference type="Pfam" id="PF11185">
    <property type="entry name" value="DUF2971"/>
    <property type="match status" value="1"/>
</dbReference>
<dbReference type="AlphaFoldDB" id="A0A269XUA7"/>
<reference evidence="1 2" key="1">
    <citation type="submission" date="2017-04" db="EMBL/GenBank/DDBJ databases">
        <title>Kefir bacterial isolates.</title>
        <authorList>
            <person name="Kim Y."/>
            <person name="Blasche S."/>
            <person name="Patil K.R."/>
        </authorList>
    </citation>
    <scope>NUCLEOTIDE SEQUENCE [LARGE SCALE GENOMIC DNA]</scope>
    <source>
        <strain evidence="1 2">KR</strain>
    </source>
</reference>
<keyword evidence="2" id="KW-1185">Reference proteome</keyword>
<dbReference type="EMBL" id="NCXK01000036">
    <property type="protein sequence ID" value="PAK76902.1"/>
    <property type="molecule type" value="Genomic_DNA"/>
</dbReference>
<dbReference type="RefSeq" id="WP_218831236.1">
    <property type="nucleotide sequence ID" value="NZ_NCXK01000036.1"/>
</dbReference>
<dbReference type="Proteomes" id="UP000216151">
    <property type="component" value="Unassembled WGS sequence"/>
</dbReference>
<name>A0A269XUA7_9PROT</name>
<evidence type="ECO:0008006" key="3">
    <source>
        <dbReference type="Google" id="ProtNLM"/>
    </source>
</evidence>
<dbReference type="InterPro" id="IPR021352">
    <property type="entry name" value="DUF2971"/>
</dbReference>
<evidence type="ECO:0000313" key="1">
    <source>
        <dbReference type="EMBL" id="PAK76902.1"/>
    </source>
</evidence>
<sequence>HIFLGDLDSMNDYQEGRWLRDQIGRRVSSSAQEFIPYLEATRIRFHLGPFVTSLSEDGDLLSQWRAYANGGRGTALGLSPEKLSIPIFQIDREQLSGYTALCNVIYDIDLQEALADAIASIINSIVSEMQGKYFPPETHPYIPCAAHINMNLHYIEPLFKNPAFREEKEWRIIRFPKSSLMNTWKAPSDVRLSDETEATTLRFRTTLDDIVPYFVFPEDNTLGRMIKGITLGPLNRMRDHPLALFLSKSGLSDYVIRRSSATLR</sequence>
<comment type="caution">
    <text evidence="1">The sequence shown here is derived from an EMBL/GenBank/DDBJ whole genome shotgun (WGS) entry which is preliminary data.</text>
</comment>
<organism evidence="1 2">
    <name type="scientific">Acetobacter fabarum</name>
    <dbReference type="NCBI Taxonomy" id="483199"/>
    <lineage>
        <taxon>Bacteria</taxon>
        <taxon>Pseudomonadati</taxon>
        <taxon>Pseudomonadota</taxon>
        <taxon>Alphaproteobacteria</taxon>
        <taxon>Acetobacterales</taxon>
        <taxon>Acetobacteraceae</taxon>
        <taxon>Acetobacter</taxon>
    </lineage>
</organism>
<proteinExistence type="predicted"/>
<protein>
    <recommendedName>
        <fullName evidence="3">DUF2971 domain-containing protein</fullName>
    </recommendedName>
</protein>
<feature type="non-terminal residue" evidence="1">
    <location>
        <position position="1"/>
    </location>
</feature>
<gene>
    <name evidence="1" type="ORF">B8X00_12485</name>
</gene>
<evidence type="ECO:0000313" key="2">
    <source>
        <dbReference type="Proteomes" id="UP000216151"/>
    </source>
</evidence>
<accession>A0A269XUA7</accession>